<dbReference type="Gene3D" id="2.130.10.10">
    <property type="entry name" value="YVTN repeat-like/Quinoprotein amine dehydrogenase"/>
    <property type="match status" value="1"/>
</dbReference>
<dbReference type="InterPro" id="IPR015943">
    <property type="entry name" value="WD40/YVTN_repeat-like_dom_sf"/>
</dbReference>
<feature type="compositionally biased region" description="Low complexity" evidence="1">
    <location>
        <begin position="1"/>
        <end position="15"/>
    </location>
</feature>
<dbReference type="InterPro" id="IPR027040">
    <property type="entry name" value="PSMD4"/>
</dbReference>
<feature type="compositionally biased region" description="Polar residues" evidence="1">
    <location>
        <begin position="16"/>
        <end position="25"/>
    </location>
</feature>
<dbReference type="PANTHER" id="PTHR10223">
    <property type="entry name" value="26S PROTEASOME NON-ATPASE REGULATORY SUBUNIT 4"/>
    <property type="match status" value="1"/>
</dbReference>
<reference evidence="3 4" key="1">
    <citation type="journal article" date="2024" name="Commun. Biol.">
        <title>Comparative genomic analysis of thermophilic fungi reveals convergent evolutionary adaptations and gene losses.</title>
        <authorList>
            <person name="Steindorff A.S."/>
            <person name="Aguilar-Pontes M.V."/>
            <person name="Robinson A.J."/>
            <person name="Andreopoulos B."/>
            <person name="LaButti K."/>
            <person name="Kuo A."/>
            <person name="Mondo S."/>
            <person name="Riley R."/>
            <person name="Otillar R."/>
            <person name="Haridas S."/>
            <person name="Lipzen A."/>
            <person name="Grimwood J."/>
            <person name="Schmutz J."/>
            <person name="Clum A."/>
            <person name="Reid I.D."/>
            <person name="Moisan M.C."/>
            <person name="Butler G."/>
            <person name="Nguyen T.T.M."/>
            <person name="Dewar K."/>
            <person name="Conant G."/>
            <person name="Drula E."/>
            <person name="Henrissat B."/>
            <person name="Hansel C."/>
            <person name="Singer S."/>
            <person name="Hutchinson M.I."/>
            <person name="de Vries R.P."/>
            <person name="Natvig D.O."/>
            <person name="Powell A.J."/>
            <person name="Tsang A."/>
            <person name="Grigoriev I.V."/>
        </authorList>
    </citation>
    <scope>NUCLEOTIDE SEQUENCE [LARGE SCALE GENOMIC DNA]</scope>
    <source>
        <strain evidence="3 4">CBS 494.80</strain>
    </source>
</reference>
<feature type="compositionally biased region" description="Basic and acidic residues" evidence="1">
    <location>
        <begin position="40"/>
        <end position="49"/>
    </location>
</feature>
<dbReference type="CDD" id="cd09917">
    <property type="entry name" value="F-box_SF"/>
    <property type="match status" value="1"/>
</dbReference>
<evidence type="ECO:0000256" key="1">
    <source>
        <dbReference type="SAM" id="MobiDB-lite"/>
    </source>
</evidence>
<feature type="region of interest" description="Disordered" evidence="1">
    <location>
        <begin position="1"/>
        <end position="71"/>
    </location>
</feature>
<organism evidence="3 4">
    <name type="scientific">Oculimacula yallundae</name>
    <dbReference type="NCBI Taxonomy" id="86028"/>
    <lineage>
        <taxon>Eukaryota</taxon>
        <taxon>Fungi</taxon>
        <taxon>Dikarya</taxon>
        <taxon>Ascomycota</taxon>
        <taxon>Pezizomycotina</taxon>
        <taxon>Leotiomycetes</taxon>
        <taxon>Helotiales</taxon>
        <taxon>Ploettnerulaceae</taxon>
        <taxon>Oculimacula</taxon>
    </lineage>
</organism>
<dbReference type="PROSITE" id="PS50181">
    <property type="entry name" value="FBOX"/>
    <property type="match status" value="1"/>
</dbReference>
<evidence type="ECO:0000313" key="4">
    <source>
        <dbReference type="Proteomes" id="UP001595075"/>
    </source>
</evidence>
<feature type="region of interest" description="Disordered" evidence="1">
    <location>
        <begin position="1080"/>
        <end position="1141"/>
    </location>
</feature>
<dbReference type="Proteomes" id="UP001595075">
    <property type="component" value="Unassembled WGS sequence"/>
</dbReference>
<dbReference type="InterPro" id="IPR001810">
    <property type="entry name" value="F-box_dom"/>
</dbReference>
<gene>
    <name evidence="3" type="ORF">VTL71DRAFT_13339</name>
</gene>
<dbReference type="SUPFAM" id="SSF81383">
    <property type="entry name" value="F-box domain"/>
    <property type="match status" value="1"/>
</dbReference>
<feature type="compositionally biased region" description="Low complexity" evidence="1">
    <location>
        <begin position="1032"/>
        <end position="1052"/>
    </location>
</feature>
<dbReference type="InterPro" id="IPR036322">
    <property type="entry name" value="WD40_repeat_dom_sf"/>
</dbReference>
<proteinExistence type="predicted"/>
<comment type="caution">
    <text evidence="3">The sequence shown here is derived from an EMBL/GenBank/DDBJ whole genome shotgun (WGS) entry which is preliminary data.</text>
</comment>
<dbReference type="SUPFAM" id="SSF50978">
    <property type="entry name" value="WD40 repeat-like"/>
    <property type="match status" value="1"/>
</dbReference>
<dbReference type="InterPro" id="IPR036047">
    <property type="entry name" value="F-box-like_dom_sf"/>
</dbReference>
<name>A0ABR4CM49_9HELO</name>
<dbReference type="PANTHER" id="PTHR10223:SF2">
    <property type="entry name" value="F-BOX AND WD DOMAIN PROTEIN (AFU_ORTHOLOGUE AFUA_6G11400)"/>
    <property type="match status" value="1"/>
</dbReference>
<feature type="region of interest" description="Disordered" evidence="1">
    <location>
        <begin position="1026"/>
        <end position="1068"/>
    </location>
</feature>
<dbReference type="EMBL" id="JAZHXI010000006">
    <property type="protein sequence ID" value="KAL2070313.1"/>
    <property type="molecule type" value="Genomic_DNA"/>
</dbReference>
<feature type="region of interest" description="Disordered" evidence="1">
    <location>
        <begin position="930"/>
        <end position="951"/>
    </location>
</feature>
<dbReference type="Pfam" id="PF12937">
    <property type="entry name" value="F-box-like"/>
    <property type="match status" value="1"/>
</dbReference>
<keyword evidence="4" id="KW-1185">Reference proteome</keyword>
<accession>A0ABR4CM49</accession>
<sequence>MQPEPTEPSTYTPESNASQSPSTPQYGIHPLPEPSAVLPDSREQHHDVDSAGQRPADVIVESAALEEQQDLQEQLRRLNTQDSDEDRPKPTFQMISEYENALSPVPARKSSEGPAFKIVKKKGQRVGGPQLENFPNEVLTHILSHLPAASLSAVSIVSRRFYSLVTTPHAWRTAFSRFFPGQDAIEEPVATNRRGSDLEAREQLRSETRLFTRLTALASWRSEYILRTRLLRSLGRGKPAQIAPGHGASRSNSAANNANAVVTYNSQLFATINHIHAVFGSGKKSPRFIHGTDETGTACTSDPNIGKIDNWGLSDPQALPQFSELFVGEQPYGDGDGPAGLPNTMDVSQPYGMIYGEGFPGGQAYFRSSEEMRGRFLSQPSDVTVPEAGIPKVPGLIEAISSVWIAKSSIVPLMNDGLVGILTGSTLGVVTAYSLGSDTTSGRRITKGQLTAKWVLSPGVPIISIKVDDSYNAKRKASGRVWAVALNALGEVYYLTDTPTSALLDAKVEDNDSGRHAWVTGRTAYWNLVEPSRRVAREDPYHEAEIHGSYSPRSSSKHQRLSRAQIIAETFEIEKFLGYRPVHFRKLCEGWDMRRRLEVDFAGDDGRGAGEALFVIKCGNVATETAEIRRYTRWKSEQASLDEYPLPKTPPMASRTATMASLFGGGTVISPPRNTSPDRSQKASIFGGSTVITPARMTSPEPNTPSSPVRASTALVEEWRSSNLSLKGHPNIEITATAIDMSTFALLTVDEDPLRTVNGTSNFSSPFATPADQDNSSSTHIPGHRARFLAVGTKTGSVIMWNMRGPQSTNTSIVNDLHPLRTIYTDSPEISCLAISALYLVHGGNDGLVQTWDPLASTLQPVRTLNSRFSSRARRRLVQAQASIFGVGINLYAAGAIAIDPDPTVLRGMVSLGTHLRYWSYSSSAADQYQSKKRRLRRGERGSNGASERFTNTGRGALMDYIATEQDELKKEKLRRSREDARLQNRFGVGLGGLSEDEALRYAEMVSAEAFQKEEQERRSSDIDYLGDVNESSTSHSHSASAWSSSATVTPASSPPRHRHTDSSDFESDLEEAIRLSLLDGVDEGGRSPKASGAGEYDIPIMIKTGQAGKKARRSPSTSPSTSRNRKGKARGASSASEGRMGKDAIAADDLDFALQLSLAEERSRLDAQAAGGDVDIDAPVDDFPALKGAEVEGKGKGRAL</sequence>
<evidence type="ECO:0000313" key="3">
    <source>
        <dbReference type="EMBL" id="KAL2070313.1"/>
    </source>
</evidence>
<feature type="domain" description="F-box" evidence="2">
    <location>
        <begin position="128"/>
        <end position="174"/>
    </location>
</feature>
<evidence type="ECO:0000259" key="2">
    <source>
        <dbReference type="PROSITE" id="PS50181"/>
    </source>
</evidence>
<protein>
    <recommendedName>
        <fullName evidence="2">F-box domain-containing protein</fullName>
    </recommendedName>
</protein>
<dbReference type="Gene3D" id="1.20.1280.50">
    <property type="match status" value="1"/>
</dbReference>
<dbReference type="SMART" id="SM00256">
    <property type="entry name" value="FBOX"/>
    <property type="match status" value="1"/>
</dbReference>